<name>A0A514D7V8_9VIRU</name>
<feature type="non-terminal residue" evidence="1">
    <location>
        <position position="1"/>
    </location>
</feature>
<evidence type="ECO:0000313" key="1">
    <source>
        <dbReference type="EMBL" id="QDH89709.1"/>
    </source>
</evidence>
<proteinExistence type="predicted"/>
<organism evidence="1">
    <name type="scientific">Leviviridae sp</name>
    <dbReference type="NCBI Taxonomy" id="2027243"/>
    <lineage>
        <taxon>Viruses</taxon>
        <taxon>Riboviria</taxon>
        <taxon>Orthornavirae</taxon>
        <taxon>Lenarviricota</taxon>
        <taxon>Leviviricetes</taxon>
        <taxon>Norzivirales</taxon>
        <taxon>Fiersviridae</taxon>
    </lineage>
</organism>
<sequence length="55" mass="5746">PRGGHPAQCNTLFTYVYKDGAPAYDGIGASDCEVLVSVPEARAPPLVCVGEEVPE</sequence>
<reference evidence="1" key="1">
    <citation type="submission" date="2019-05" db="EMBL/GenBank/DDBJ databases">
        <title>Metatranscriptomic reconstruction reveals RNA viruses with the potential to shape carbon cycling in soil.</title>
        <authorList>
            <person name="Starr E.P."/>
            <person name="Nuccio E."/>
            <person name="Pett-Ridge J."/>
            <person name="Banfield J.F."/>
            <person name="Firestone M.K."/>
        </authorList>
    </citation>
    <scope>NUCLEOTIDE SEQUENCE</scope>
    <source>
        <strain evidence="1">H2_Rhizo_31_scaffold_295</strain>
    </source>
</reference>
<gene>
    <name evidence="1" type="ORF">H2Rhizo31295_000006</name>
</gene>
<protein>
    <submittedName>
        <fullName evidence="1">Uncharacterized protein</fullName>
    </submittedName>
</protein>
<dbReference type="EMBL" id="MN034980">
    <property type="protein sequence ID" value="QDH89709.1"/>
    <property type="molecule type" value="Genomic_RNA"/>
</dbReference>
<accession>A0A514D7V8</accession>